<dbReference type="CDD" id="cd01129">
    <property type="entry name" value="PulE-GspE-like"/>
    <property type="match status" value="1"/>
</dbReference>
<evidence type="ECO:0000256" key="1">
    <source>
        <dbReference type="ARBA" id="ARBA00006611"/>
    </source>
</evidence>
<evidence type="ECO:0000313" key="6">
    <source>
        <dbReference type="Proteomes" id="UP000286974"/>
    </source>
</evidence>
<organism evidence="5 6">
    <name type="scientific">Lentilactobacillus kosonis</name>
    <dbReference type="NCBI Taxonomy" id="2810561"/>
    <lineage>
        <taxon>Bacteria</taxon>
        <taxon>Bacillati</taxon>
        <taxon>Bacillota</taxon>
        <taxon>Bacilli</taxon>
        <taxon>Lactobacillales</taxon>
        <taxon>Lactobacillaceae</taxon>
        <taxon>Lentilactobacillus</taxon>
    </lineage>
</organism>
<evidence type="ECO:0000313" key="5">
    <source>
        <dbReference type="EMBL" id="GAY73161.1"/>
    </source>
</evidence>
<gene>
    <name evidence="5" type="ORF">NBRC111893_1307</name>
</gene>
<evidence type="ECO:0000259" key="4">
    <source>
        <dbReference type="Pfam" id="PF00437"/>
    </source>
</evidence>
<evidence type="ECO:0000256" key="3">
    <source>
        <dbReference type="ARBA" id="ARBA00022840"/>
    </source>
</evidence>
<comment type="similarity">
    <text evidence="1">Belongs to the GSP E family.</text>
</comment>
<dbReference type="GO" id="GO:0016887">
    <property type="term" value="F:ATP hydrolysis activity"/>
    <property type="evidence" value="ECO:0007669"/>
    <property type="project" value="TreeGrafter"/>
</dbReference>
<comment type="caution">
    <text evidence="5">The sequence shown here is derived from an EMBL/GenBank/DDBJ whole genome shotgun (WGS) entry which is preliminary data.</text>
</comment>
<dbReference type="GO" id="GO:0005524">
    <property type="term" value="F:ATP binding"/>
    <property type="evidence" value="ECO:0007669"/>
    <property type="project" value="UniProtKB-KW"/>
</dbReference>
<dbReference type="Proteomes" id="UP000286974">
    <property type="component" value="Unassembled WGS sequence"/>
</dbReference>
<dbReference type="InterPro" id="IPR027417">
    <property type="entry name" value="P-loop_NTPase"/>
</dbReference>
<keyword evidence="3" id="KW-0067">ATP-binding</keyword>
<name>A0A401FLR7_9LACO</name>
<dbReference type="PANTHER" id="PTHR30258">
    <property type="entry name" value="TYPE II SECRETION SYSTEM PROTEIN GSPE-RELATED"/>
    <property type="match status" value="1"/>
</dbReference>
<evidence type="ECO:0000256" key="2">
    <source>
        <dbReference type="ARBA" id="ARBA00022741"/>
    </source>
</evidence>
<accession>A0A401FLR7</accession>
<sequence length="174" mass="18983">MVVFAGPTGSGKTSTIYKLASELSEDQIIMTIEDPIEISSESFLQLQINEAAGLNYAELIKVGLRHRPDAFIIGEIRDSKTANAAIQAALSGHLVLTTIHAQSPSGVIKRLKNLGIDNEYIDQALTGVAYQRLVTTKNDDQQALLVSHPASELNQGEYDWSRWQLYLKGGVDDG</sequence>
<dbReference type="Gene3D" id="3.40.50.300">
    <property type="entry name" value="P-loop containing nucleotide triphosphate hydrolases"/>
    <property type="match status" value="1"/>
</dbReference>
<dbReference type="AlphaFoldDB" id="A0A401FLR7"/>
<feature type="domain" description="Bacterial type II secretion system protein E" evidence="4">
    <location>
        <begin position="1"/>
        <end position="138"/>
    </location>
</feature>
<dbReference type="PANTHER" id="PTHR30258:SF2">
    <property type="entry name" value="COMG OPERON PROTEIN 1"/>
    <property type="match status" value="1"/>
</dbReference>
<proteinExistence type="inferred from homology"/>
<dbReference type="SUPFAM" id="SSF52540">
    <property type="entry name" value="P-loop containing nucleoside triphosphate hydrolases"/>
    <property type="match status" value="1"/>
</dbReference>
<dbReference type="GO" id="GO:0005886">
    <property type="term" value="C:plasma membrane"/>
    <property type="evidence" value="ECO:0007669"/>
    <property type="project" value="TreeGrafter"/>
</dbReference>
<dbReference type="EMBL" id="BEXA01000002">
    <property type="protein sequence ID" value="GAY73161.1"/>
    <property type="molecule type" value="Genomic_DNA"/>
</dbReference>
<reference evidence="5 6" key="1">
    <citation type="submission" date="2017-11" db="EMBL/GenBank/DDBJ databases">
        <title>Draft Genome Sequence of Lactobacillus curieae NBRC 111893 isolated from Koso, a Japanese sugar-Vegetable Fermented Beverage.</title>
        <authorList>
            <person name="Chiou T.Y."/>
            <person name="Oshima K."/>
            <person name="Suda W."/>
            <person name="Hattori M."/>
            <person name="Takahashi T."/>
        </authorList>
    </citation>
    <scope>NUCLEOTIDE SEQUENCE [LARGE SCALE GENOMIC DNA]</scope>
    <source>
        <strain evidence="5 6">NBRC111893</strain>
    </source>
</reference>
<protein>
    <submittedName>
        <fullName evidence="5">Late competence protein ComGA, access of DNA to ComEA</fullName>
    </submittedName>
</protein>
<dbReference type="Pfam" id="PF00437">
    <property type="entry name" value="T2SSE"/>
    <property type="match status" value="1"/>
</dbReference>
<keyword evidence="2" id="KW-0547">Nucleotide-binding</keyword>
<dbReference type="InterPro" id="IPR001482">
    <property type="entry name" value="T2SS/T4SS_dom"/>
</dbReference>
<keyword evidence="6" id="KW-1185">Reference proteome</keyword>
<dbReference type="RefSeq" id="WP_261341426.1">
    <property type="nucleotide sequence ID" value="NZ_BEXA01000002.1"/>
</dbReference>